<dbReference type="InterPro" id="IPR000253">
    <property type="entry name" value="FHA_dom"/>
</dbReference>
<sequence length="638" mass="74506">MGKHKGNNSSSSESEVDETTEAESSSNSADSSDKEINKKKSKKSKVLTNSSKQKKNMMKAKPKSSSAEKSSSSSTSTSSSRSESPVKEKEAKKSKKRKRKRREPSSSNDSSEEEDIPKKKRKDERKNMKRTKKKKESVVSLVEKKQVKDMLSKSSVGKARDTSFNSREEKEHDKERSGYKKKSDRSESRETSRKTVFETERERKYGKRKSPLGRGRSLENSNDFEDKFRTQPSSKHRKDDDLVQNKGISTRQERRISRSPTFKKHEEASCAGRSRKTRIENCKERFDSSPRKSEHFRTSRDKDYSLGRNVTQSRIRESIDRDISTTFSGERRPPQREERYRRDDEKCPRHSNGIKERDKHHSPSRNAPQPRRKGSVEREMSARFSEELRPPQRREAGRKERRRSREHERGDREYDRNSVRPSSRRSHERQQDIPSGISIKKEPLSPERTKWDSGNEAQEHERKNDKKKAAKEKEKPNFALSGKLAEETNTFRGVVIKYSEPPEARIPKKRWRFYVFKDNENMPTLYMHRQSAYLIGRDRKVCDLAVDHPSCSKQHAALQYRLVPYEKADGRRARAVRPYIIDLGSSNGTFVNNKPIEPQRYVELREKDVLKFGFSSREYVLLHDESKDDILDDDYQED</sequence>
<keyword evidence="6" id="KW-0832">Ubl conjugation</keyword>
<dbReference type="Proteomes" id="UP001187531">
    <property type="component" value="Unassembled WGS sequence"/>
</dbReference>
<dbReference type="PROSITE" id="PS50006">
    <property type="entry name" value="FHA_DOMAIN"/>
    <property type="match status" value="1"/>
</dbReference>
<evidence type="ECO:0000256" key="11">
    <source>
        <dbReference type="ARBA" id="ARBA00055964"/>
    </source>
</evidence>
<feature type="domain" description="FHA" evidence="13">
    <location>
        <begin position="533"/>
        <end position="596"/>
    </location>
</feature>
<evidence type="ECO:0000256" key="2">
    <source>
        <dbReference type="ARBA" id="ARBA00022499"/>
    </source>
</evidence>
<dbReference type="InterPro" id="IPR008984">
    <property type="entry name" value="SMAD_FHA_dom_sf"/>
</dbReference>
<evidence type="ECO:0000256" key="12">
    <source>
        <dbReference type="SAM" id="MobiDB-lite"/>
    </source>
</evidence>
<feature type="compositionally biased region" description="Basic and acidic residues" evidence="12">
    <location>
        <begin position="439"/>
        <end position="464"/>
    </location>
</feature>
<feature type="compositionally biased region" description="Basic and acidic residues" evidence="12">
    <location>
        <begin position="277"/>
        <end position="305"/>
    </location>
</feature>
<proteinExistence type="predicted"/>
<accession>A0AA88KW12</accession>
<organism evidence="14 15">
    <name type="scientific">Artemia franciscana</name>
    <name type="common">Brine shrimp</name>
    <name type="synonym">Artemia sanfranciscana</name>
    <dbReference type="NCBI Taxonomy" id="6661"/>
    <lineage>
        <taxon>Eukaryota</taxon>
        <taxon>Metazoa</taxon>
        <taxon>Ecdysozoa</taxon>
        <taxon>Arthropoda</taxon>
        <taxon>Crustacea</taxon>
        <taxon>Branchiopoda</taxon>
        <taxon>Anostraca</taxon>
        <taxon>Artemiidae</taxon>
        <taxon>Artemia</taxon>
    </lineage>
</organism>
<feature type="compositionally biased region" description="Basic residues" evidence="12">
    <location>
        <begin position="92"/>
        <end position="102"/>
    </location>
</feature>
<keyword evidence="9" id="KW-0508">mRNA splicing</keyword>
<evidence type="ECO:0000256" key="7">
    <source>
        <dbReference type="ARBA" id="ARBA00023054"/>
    </source>
</evidence>
<comment type="function">
    <text evidence="11">Required for pre-mRNA splicing as component of the spliceosome. As a component of the minor spliceosome, involved in the splicing of U12-type introns in pre-mRNAs. Down-regulates NF-kappa-B signaling by competing with RELA for CREBBP/EP300 binding. Involved in the microRNA (miRNA) biogenesis. May be involved in cyclin-D1/CCND1 mRNA stability through the SNARP complex which associates with both the 3'end of the CCND1 gene and its mRNA.</text>
</comment>
<dbReference type="GO" id="GO:0005681">
    <property type="term" value="C:spliceosomal complex"/>
    <property type="evidence" value="ECO:0007669"/>
    <property type="project" value="UniProtKB-KW"/>
</dbReference>
<dbReference type="Gene3D" id="2.60.200.20">
    <property type="match status" value="1"/>
</dbReference>
<dbReference type="GO" id="GO:0008380">
    <property type="term" value="P:RNA splicing"/>
    <property type="evidence" value="ECO:0007669"/>
    <property type="project" value="UniProtKB-KW"/>
</dbReference>
<protein>
    <recommendedName>
        <fullName evidence="13">FHA domain-containing protein</fullName>
    </recommendedName>
</protein>
<dbReference type="InterPro" id="IPR050923">
    <property type="entry name" value="Cell_Proc_Reg/RNA_Proc"/>
</dbReference>
<feature type="compositionally biased region" description="Basic and acidic residues" evidence="12">
    <location>
        <begin position="374"/>
        <end position="418"/>
    </location>
</feature>
<feature type="region of interest" description="Disordered" evidence="12">
    <location>
        <begin position="1"/>
        <end position="481"/>
    </location>
</feature>
<dbReference type="GO" id="GO:0031047">
    <property type="term" value="P:regulatory ncRNA-mediated gene silencing"/>
    <property type="evidence" value="ECO:0007669"/>
    <property type="project" value="UniProtKB-KW"/>
</dbReference>
<evidence type="ECO:0000256" key="6">
    <source>
        <dbReference type="ARBA" id="ARBA00022843"/>
    </source>
</evidence>
<name>A0AA88KW12_ARTSF</name>
<evidence type="ECO:0000256" key="4">
    <source>
        <dbReference type="ARBA" id="ARBA00022664"/>
    </source>
</evidence>
<reference evidence="14" key="1">
    <citation type="submission" date="2023-07" db="EMBL/GenBank/DDBJ databases">
        <title>Chromosome-level genome assembly of Artemia franciscana.</title>
        <authorList>
            <person name="Jo E."/>
        </authorList>
    </citation>
    <scope>NUCLEOTIDE SEQUENCE</scope>
    <source>
        <tissue evidence="14">Whole body</tissue>
    </source>
</reference>
<feature type="compositionally biased region" description="Low complexity" evidence="12">
    <location>
        <begin position="63"/>
        <end position="83"/>
    </location>
</feature>
<evidence type="ECO:0000256" key="8">
    <source>
        <dbReference type="ARBA" id="ARBA00023158"/>
    </source>
</evidence>
<comment type="caution">
    <text evidence="14">The sequence shown here is derived from an EMBL/GenBank/DDBJ whole genome shotgun (WGS) entry which is preliminary data.</text>
</comment>
<dbReference type="SMART" id="SM00240">
    <property type="entry name" value="FHA"/>
    <property type="match status" value="1"/>
</dbReference>
<dbReference type="CDD" id="cd22718">
    <property type="entry name" value="FHA_SNIP1"/>
    <property type="match status" value="1"/>
</dbReference>
<evidence type="ECO:0000256" key="3">
    <source>
        <dbReference type="ARBA" id="ARBA00022553"/>
    </source>
</evidence>
<evidence type="ECO:0000259" key="13">
    <source>
        <dbReference type="PROSITE" id="PS50006"/>
    </source>
</evidence>
<dbReference type="GO" id="GO:0006397">
    <property type="term" value="P:mRNA processing"/>
    <property type="evidence" value="ECO:0007669"/>
    <property type="project" value="UniProtKB-KW"/>
</dbReference>
<dbReference type="SUPFAM" id="SSF49879">
    <property type="entry name" value="SMAD/FHA domain"/>
    <property type="match status" value="1"/>
</dbReference>
<keyword evidence="4" id="KW-0507">mRNA processing</keyword>
<dbReference type="Pfam" id="PF00498">
    <property type="entry name" value="FHA"/>
    <property type="match status" value="1"/>
</dbReference>
<keyword evidence="7" id="KW-0175">Coiled coil</keyword>
<feature type="compositionally biased region" description="Basic and acidic residues" evidence="12">
    <location>
        <begin position="158"/>
        <end position="178"/>
    </location>
</feature>
<feature type="compositionally biased region" description="Basic residues" evidence="12">
    <location>
        <begin position="52"/>
        <end position="62"/>
    </location>
</feature>
<dbReference type="AlphaFoldDB" id="A0AA88KW12"/>
<evidence type="ECO:0000256" key="10">
    <source>
        <dbReference type="ARBA" id="ARBA00023242"/>
    </source>
</evidence>
<gene>
    <name evidence="14" type="ORF">QYM36_015988</name>
</gene>
<comment type="subcellular location">
    <subcellularLocation>
        <location evidence="1">Nucleus</location>
    </subcellularLocation>
</comment>
<dbReference type="PANTHER" id="PTHR23308">
    <property type="entry name" value="NUCLEAR INHIBITOR OF PROTEIN PHOSPHATASE-1"/>
    <property type="match status" value="1"/>
</dbReference>
<keyword evidence="2" id="KW-1017">Isopeptide bond</keyword>
<keyword evidence="8" id="KW-0943">RNA-mediated gene silencing</keyword>
<feature type="compositionally biased region" description="Basic and acidic residues" evidence="12">
    <location>
        <begin position="184"/>
        <end position="203"/>
    </location>
</feature>
<evidence type="ECO:0000313" key="14">
    <source>
        <dbReference type="EMBL" id="KAK2705822.1"/>
    </source>
</evidence>
<dbReference type="EMBL" id="JAVRJZ010000020">
    <property type="protein sequence ID" value="KAK2705822.1"/>
    <property type="molecule type" value="Genomic_DNA"/>
</dbReference>
<keyword evidence="3" id="KW-0597">Phosphoprotein</keyword>
<keyword evidence="5" id="KW-0747">Spliceosome</keyword>
<feature type="compositionally biased region" description="Basic residues" evidence="12">
    <location>
        <begin position="118"/>
        <end position="135"/>
    </location>
</feature>
<keyword evidence="10" id="KW-0539">Nucleus</keyword>
<evidence type="ECO:0000256" key="1">
    <source>
        <dbReference type="ARBA" id="ARBA00004123"/>
    </source>
</evidence>
<dbReference type="FunFam" id="2.60.200.20:FF:000008">
    <property type="entry name" value="smad nuclear-interacting protein 1"/>
    <property type="match status" value="1"/>
</dbReference>
<feature type="compositionally biased region" description="Basic and acidic residues" evidence="12">
    <location>
        <begin position="142"/>
        <end position="151"/>
    </location>
</feature>
<feature type="compositionally biased region" description="Basic and acidic residues" evidence="12">
    <location>
        <begin position="314"/>
        <end position="361"/>
    </location>
</feature>
<evidence type="ECO:0000256" key="5">
    <source>
        <dbReference type="ARBA" id="ARBA00022728"/>
    </source>
</evidence>
<evidence type="ECO:0000256" key="9">
    <source>
        <dbReference type="ARBA" id="ARBA00023187"/>
    </source>
</evidence>
<keyword evidence="15" id="KW-1185">Reference proteome</keyword>
<evidence type="ECO:0000313" key="15">
    <source>
        <dbReference type="Proteomes" id="UP001187531"/>
    </source>
</evidence>